<geneLocation type="plasmid" evidence="2 3">
    <name>pVL1_6</name>
</geneLocation>
<feature type="region of interest" description="Disordered" evidence="1">
    <location>
        <begin position="46"/>
        <end position="67"/>
    </location>
</feature>
<protein>
    <submittedName>
        <fullName evidence="2">Uncharacterized protein</fullName>
    </submittedName>
</protein>
<name>A0A8H9CAR8_9HYPH</name>
<organism evidence="2 3">
    <name type="scientific">Methylobacterium indicum</name>
    <dbReference type="NCBI Taxonomy" id="1775910"/>
    <lineage>
        <taxon>Bacteria</taxon>
        <taxon>Pseudomonadati</taxon>
        <taxon>Pseudomonadota</taxon>
        <taxon>Alphaproteobacteria</taxon>
        <taxon>Hyphomicrobiales</taxon>
        <taxon>Methylobacteriaceae</taxon>
        <taxon>Methylobacterium</taxon>
    </lineage>
</organism>
<dbReference type="AlphaFoldDB" id="A0A8H9CAR8"/>
<dbReference type="KEGG" id="mind:mvi_65570"/>
<evidence type="ECO:0000256" key="1">
    <source>
        <dbReference type="SAM" id="MobiDB-lite"/>
    </source>
</evidence>
<dbReference type="EMBL" id="AP024151">
    <property type="protein sequence ID" value="BCM88096.1"/>
    <property type="molecule type" value="Genomic_DNA"/>
</dbReference>
<evidence type="ECO:0000313" key="2">
    <source>
        <dbReference type="EMBL" id="BCM88096.1"/>
    </source>
</evidence>
<feature type="compositionally biased region" description="Basic and acidic residues" evidence="1">
    <location>
        <begin position="57"/>
        <end position="67"/>
    </location>
</feature>
<proteinExistence type="predicted"/>
<reference evidence="2" key="1">
    <citation type="submission" date="2020-11" db="EMBL/GenBank/DDBJ databases">
        <title>Complete genome sequence of a novel pathogenic Methylobacterium strain isolated from rice in Vietnam.</title>
        <authorList>
            <person name="Lai K."/>
            <person name="Okazaki S."/>
            <person name="Higashi K."/>
            <person name="Mori H."/>
            <person name="Toyoda A."/>
            <person name="Kurokawa K."/>
        </authorList>
    </citation>
    <scope>NUCLEOTIDE SEQUENCE</scope>
    <source>
        <strain evidence="2">VL1</strain>
        <plasmid evidence="2">pVL1_6</plasmid>
    </source>
</reference>
<gene>
    <name evidence="2" type="ORF">mvi_65570</name>
</gene>
<sequence>MAVAYPRQLYLRVDKPLLAALTKAADDAGENISAFARKRLREAVGLPPEAPMISADRSPRSDRRGAA</sequence>
<keyword evidence="2" id="KW-0614">Plasmid</keyword>
<accession>A0A8H9CAR8</accession>
<evidence type="ECO:0000313" key="3">
    <source>
        <dbReference type="Proteomes" id="UP000663508"/>
    </source>
</evidence>
<dbReference type="Proteomes" id="UP000663508">
    <property type="component" value="Plasmid pVL1_6"/>
</dbReference>